<dbReference type="InterPro" id="IPR001245">
    <property type="entry name" value="Ser-Thr/Tyr_kinase_cat_dom"/>
</dbReference>
<keyword evidence="3" id="KW-0812">Transmembrane</keyword>
<name>A0ABQ6NE78_9STRA</name>
<evidence type="ECO:0000256" key="3">
    <source>
        <dbReference type="SAM" id="Phobius"/>
    </source>
</evidence>
<feature type="coiled-coil region" evidence="2">
    <location>
        <begin position="249"/>
        <end position="283"/>
    </location>
</feature>
<feature type="domain" description="Protein kinase" evidence="4">
    <location>
        <begin position="322"/>
        <end position="389"/>
    </location>
</feature>
<gene>
    <name evidence="5" type="ORF">TeGR_g11334</name>
</gene>
<evidence type="ECO:0000256" key="1">
    <source>
        <dbReference type="PROSITE-ProRule" id="PRU10141"/>
    </source>
</evidence>
<dbReference type="InterPro" id="IPR011009">
    <property type="entry name" value="Kinase-like_dom_sf"/>
</dbReference>
<dbReference type="SUPFAM" id="SSF56112">
    <property type="entry name" value="Protein kinase-like (PK-like)"/>
    <property type="match status" value="1"/>
</dbReference>
<accession>A0ABQ6NE78</accession>
<keyword evidence="1" id="KW-0547">Nucleotide-binding</keyword>
<keyword evidence="3" id="KW-0472">Membrane</keyword>
<evidence type="ECO:0000259" key="4">
    <source>
        <dbReference type="PROSITE" id="PS50011"/>
    </source>
</evidence>
<protein>
    <recommendedName>
        <fullName evidence="4">Protein kinase domain-containing protein</fullName>
    </recommendedName>
</protein>
<keyword evidence="2" id="KW-0175">Coiled coil</keyword>
<sequence>MVVRFCIPTEATCDPAERNMILVDGGSDIVGVEVLLEKGTFLVSNRIPSNPGNGRVWECPLDITTTMDIYSCELFAYRPDGSDWDPYQIHADVEKGVVVNALERDAASLSELSVAIDSAKKSTLVISVKPRDKFENSLISPTEPFAVHVDGLPGGASSYDLTHPSYAVSLDVPQSHSGTILLSFSYDDEFVVGGLEIPVEDESLPVLEIGLGAGAGLVVIALSFFLYVRRQEKIIEAARRLLKLQTDIASKEGEEKVEIQRRATELRKEKAALGDEVLKLEDSLRKKKHDEAELQVMSKAMSEMTESRKSELAEVLINSSDVAVEQLLGKGGFGVVNLGTYRGRKIAIKQLITINSESVARFRFECFLMKGLRHPHIVELVGVCWDADM</sequence>
<dbReference type="Proteomes" id="UP001165060">
    <property type="component" value="Unassembled WGS sequence"/>
</dbReference>
<keyword evidence="3" id="KW-1133">Transmembrane helix</keyword>
<comment type="caution">
    <text evidence="5">The sequence shown here is derived from an EMBL/GenBank/DDBJ whole genome shotgun (WGS) entry which is preliminary data.</text>
</comment>
<dbReference type="Pfam" id="PF07714">
    <property type="entry name" value="PK_Tyr_Ser-Thr"/>
    <property type="match status" value="1"/>
</dbReference>
<evidence type="ECO:0000313" key="6">
    <source>
        <dbReference type="Proteomes" id="UP001165060"/>
    </source>
</evidence>
<evidence type="ECO:0000256" key="2">
    <source>
        <dbReference type="SAM" id="Coils"/>
    </source>
</evidence>
<dbReference type="PANTHER" id="PTHR44329">
    <property type="entry name" value="SERINE/THREONINE-PROTEIN KINASE TNNI3K-RELATED"/>
    <property type="match status" value="1"/>
</dbReference>
<evidence type="ECO:0000313" key="5">
    <source>
        <dbReference type="EMBL" id="GMI57287.1"/>
    </source>
</evidence>
<dbReference type="PROSITE" id="PS50011">
    <property type="entry name" value="PROTEIN_KINASE_DOM"/>
    <property type="match status" value="1"/>
</dbReference>
<dbReference type="EMBL" id="BRYB01006425">
    <property type="protein sequence ID" value="GMI57287.1"/>
    <property type="molecule type" value="Genomic_DNA"/>
</dbReference>
<dbReference type="InterPro" id="IPR017441">
    <property type="entry name" value="Protein_kinase_ATP_BS"/>
</dbReference>
<keyword evidence="6" id="KW-1185">Reference proteome</keyword>
<proteinExistence type="predicted"/>
<dbReference type="PROSITE" id="PS00107">
    <property type="entry name" value="PROTEIN_KINASE_ATP"/>
    <property type="match status" value="1"/>
</dbReference>
<dbReference type="InterPro" id="IPR000719">
    <property type="entry name" value="Prot_kinase_dom"/>
</dbReference>
<feature type="transmembrane region" description="Helical" evidence="3">
    <location>
        <begin position="209"/>
        <end position="228"/>
    </location>
</feature>
<keyword evidence="1" id="KW-0067">ATP-binding</keyword>
<dbReference type="Gene3D" id="3.30.200.20">
    <property type="entry name" value="Phosphorylase Kinase, domain 1"/>
    <property type="match status" value="1"/>
</dbReference>
<reference evidence="5 6" key="1">
    <citation type="journal article" date="2023" name="Commun. Biol.">
        <title>Genome analysis of Parmales, the sister group of diatoms, reveals the evolutionary specialization of diatoms from phago-mixotrophs to photoautotrophs.</title>
        <authorList>
            <person name="Ban H."/>
            <person name="Sato S."/>
            <person name="Yoshikawa S."/>
            <person name="Yamada K."/>
            <person name="Nakamura Y."/>
            <person name="Ichinomiya M."/>
            <person name="Sato N."/>
            <person name="Blanc-Mathieu R."/>
            <person name="Endo H."/>
            <person name="Kuwata A."/>
            <person name="Ogata H."/>
        </authorList>
    </citation>
    <scope>NUCLEOTIDE SEQUENCE [LARGE SCALE GENOMIC DNA]</scope>
</reference>
<organism evidence="5 6">
    <name type="scientific">Tetraparma gracilis</name>
    <dbReference type="NCBI Taxonomy" id="2962635"/>
    <lineage>
        <taxon>Eukaryota</taxon>
        <taxon>Sar</taxon>
        <taxon>Stramenopiles</taxon>
        <taxon>Ochrophyta</taxon>
        <taxon>Bolidophyceae</taxon>
        <taxon>Parmales</taxon>
        <taxon>Triparmaceae</taxon>
        <taxon>Tetraparma</taxon>
    </lineage>
</organism>
<feature type="binding site" evidence="1">
    <location>
        <position position="349"/>
    </location>
    <ligand>
        <name>ATP</name>
        <dbReference type="ChEBI" id="CHEBI:30616"/>
    </ligand>
</feature>
<dbReference type="InterPro" id="IPR051681">
    <property type="entry name" value="Ser/Thr_Kinases-Pseudokinases"/>
</dbReference>